<comment type="caution">
    <text evidence="2">The sequence shown here is derived from an EMBL/GenBank/DDBJ whole genome shotgun (WGS) entry which is preliminary data.</text>
</comment>
<feature type="transmembrane region" description="Helical" evidence="1">
    <location>
        <begin position="66"/>
        <end position="87"/>
    </location>
</feature>
<keyword evidence="1" id="KW-0812">Transmembrane</keyword>
<keyword evidence="1" id="KW-0472">Membrane</keyword>
<keyword evidence="3" id="KW-1185">Reference proteome</keyword>
<sequence>MLMCPNCKSKIPFWKPWFLTNFNGINCSTCGKKLSGNKKINSLIGGIGGGLGTLVLLNLYKSNFSFGSVGITVLWILSVCFASSLFTKLEIKE</sequence>
<proteinExistence type="predicted"/>
<evidence type="ECO:0000256" key="1">
    <source>
        <dbReference type="SAM" id="Phobius"/>
    </source>
</evidence>
<dbReference type="RefSeq" id="WP_343767338.1">
    <property type="nucleotide sequence ID" value="NZ_BAAACF010000001.1"/>
</dbReference>
<dbReference type="Proteomes" id="UP001500339">
    <property type="component" value="Unassembled WGS sequence"/>
</dbReference>
<protein>
    <submittedName>
        <fullName evidence="2">Uncharacterized protein</fullName>
    </submittedName>
</protein>
<keyword evidence="1" id="KW-1133">Transmembrane helix</keyword>
<gene>
    <name evidence="2" type="ORF">GCM10008905_10060</name>
</gene>
<name>A0ABN1ISQ5_9CLOT</name>
<evidence type="ECO:0000313" key="3">
    <source>
        <dbReference type="Proteomes" id="UP001500339"/>
    </source>
</evidence>
<organism evidence="2 3">
    <name type="scientific">Clostridium malenominatum</name>
    <dbReference type="NCBI Taxonomy" id="1539"/>
    <lineage>
        <taxon>Bacteria</taxon>
        <taxon>Bacillati</taxon>
        <taxon>Bacillota</taxon>
        <taxon>Clostridia</taxon>
        <taxon>Eubacteriales</taxon>
        <taxon>Clostridiaceae</taxon>
        <taxon>Clostridium</taxon>
    </lineage>
</organism>
<accession>A0ABN1ISQ5</accession>
<reference evidence="2 3" key="1">
    <citation type="journal article" date="2019" name="Int. J. Syst. Evol. Microbiol.">
        <title>The Global Catalogue of Microorganisms (GCM) 10K type strain sequencing project: providing services to taxonomists for standard genome sequencing and annotation.</title>
        <authorList>
            <consortium name="The Broad Institute Genomics Platform"/>
            <consortium name="The Broad Institute Genome Sequencing Center for Infectious Disease"/>
            <person name="Wu L."/>
            <person name="Ma J."/>
        </authorList>
    </citation>
    <scope>NUCLEOTIDE SEQUENCE [LARGE SCALE GENOMIC DNA]</scope>
    <source>
        <strain evidence="2 3">JCM 1405</strain>
    </source>
</reference>
<dbReference type="EMBL" id="BAAACF010000001">
    <property type="protein sequence ID" value="GAA0720646.1"/>
    <property type="molecule type" value="Genomic_DNA"/>
</dbReference>
<evidence type="ECO:0000313" key="2">
    <source>
        <dbReference type="EMBL" id="GAA0720646.1"/>
    </source>
</evidence>
<feature type="transmembrane region" description="Helical" evidence="1">
    <location>
        <begin position="42"/>
        <end position="60"/>
    </location>
</feature>